<evidence type="ECO:0000313" key="4">
    <source>
        <dbReference type="Proteomes" id="UP001310594"/>
    </source>
</evidence>
<feature type="region of interest" description="Disordered" evidence="1">
    <location>
        <begin position="646"/>
        <end position="668"/>
    </location>
</feature>
<dbReference type="InterPro" id="IPR050817">
    <property type="entry name" value="DjlA_DnaK_co-chaperone"/>
</dbReference>
<reference evidence="3" key="1">
    <citation type="submission" date="2023-08" db="EMBL/GenBank/DDBJ databases">
        <title>Black Yeasts Isolated from many extreme environments.</title>
        <authorList>
            <person name="Coleine C."/>
            <person name="Stajich J.E."/>
            <person name="Selbmann L."/>
        </authorList>
    </citation>
    <scope>NUCLEOTIDE SEQUENCE</scope>
    <source>
        <strain evidence="3">CCFEE 5810</strain>
    </source>
</reference>
<feature type="compositionally biased region" description="Gly residues" evidence="1">
    <location>
        <begin position="125"/>
        <end position="134"/>
    </location>
</feature>
<feature type="compositionally biased region" description="Gly residues" evidence="1">
    <location>
        <begin position="827"/>
        <end position="838"/>
    </location>
</feature>
<dbReference type="AlphaFoldDB" id="A0AAN7VZZ7"/>
<comment type="caution">
    <text evidence="3">The sequence shown here is derived from an EMBL/GenBank/DDBJ whole genome shotgun (WGS) entry which is preliminary data.</text>
</comment>
<feature type="compositionally biased region" description="Polar residues" evidence="1">
    <location>
        <begin position="850"/>
        <end position="862"/>
    </location>
</feature>
<dbReference type="SMART" id="SM00271">
    <property type="entry name" value="DnaJ"/>
    <property type="match status" value="1"/>
</dbReference>
<name>A0AAN7VZZ7_9PEZI</name>
<dbReference type="PANTHER" id="PTHR24074">
    <property type="entry name" value="CO-CHAPERONE PROTEIN DJLA"/>
    <property type="match status" value="1"/>
</dbReference>
<proteinExistence type="predicted"/>
<dbReference type="InterPro" id="IPR018253">
    <property type="entry name" value="DnaJ_domain_CS"/>
</dbReference>
<dbReference type="InterPro" id="IPR036869">
    <property type="entry name" value="J_dom_sf"/>
</dbReference>
<feature type="domain" description="J" evidence="2">
    <location>
        <begin position="9"/>
        <end position="75"/>
    </location>
</feature>
<feature type="compositionally biased region" description="Pro residues" evidence="1">
    <location>
        <begin position="327"/>
        <end position="339"/>
    </location>
</feature>
<dbReference type="CDD" id="cd06257">
    <property type="entry name" value="DnaJ"/>
    <property type="match status" value="1"/>
</dbReference>
<dbReference type="SUPFAM" id="SSF46565">
    <property type="entry name" value="Chaperone J-domain"/>
    <property type="match status" value="1"/>
</dbReference>
<organism evidence="3 4">
    <name type="scientific">Elasticomyces elasticus</name>
    <dbReference type="NCBI Taxonomy" id="574655"/>
    <lineage>
        <taxon>Eukaryota</taxon>
        <taxon>Fungi</taxon>
        <taxon>Dikarya</taxon>
        <taxon>Ascomycota</taxon>
        <taxon>Pezizomycotina</taxon>
        <taxon>Dothideomycetes</taxon>
        <taxon>Dothideomycetidae</taxon>
        <taxon>Mycosphaerellales</taxon>
        <taxon>Teratosphaeriaceae</taxon>
        <taxon>Elasticomyces</taxon>
    </lineage>
</organism>
<feature type="region of interest" description="Disordered" evidence="1">
    <location>
        <begin position="82"/>
        <end position="512"/>
    </location>
</feature>
<feature type="compositionally biased region" description="Low complexity" evidence="1">
    <location>
        <begin position="914"/>
        <end position="923"/>
    </location>
</feature>
<dbReference type="EMBL" id="JAVRQU010000018">
    <property type="protein sequence ID" value="KAK5693056.1"/>
    <property type="molecule type" value="Genomic_DNA"/>
</dbReference>
<sequence length="1219" mass="129107">MVKPDPKHNYYADLSLPTTCSIDEVRKQYRRLALLYHPDRNAGKEEEVVPKFQAIQTAHEVLSDATLKAKYDGDRRKAGLYPLNRTSAGGGGGGAAGYSAASAGSAYPPPPRRTQPGVWSRPPGAGTGTAGGAPTGADRFTNFTRPPAPTARKDATTDRKNNFNAWQNLNTDRERQQQQQQQSQRFASGGAPPQPSASPSNRPRPPPPPRADTKLPGSEDDIRGTGFGGYHKPTAAGGSGFNDPGLDPRQTAWAAHHHQKNGANSPSAGVGRSNTTRTPRKPTGFDPNAPGSDERPAPAEQSGYSHSHRHRSEDFGQMPRGTGMGFMPPPPPPPMPPSMSPISPNSARPFGESLRTSKSRGGEGEQVPYAEGTRTRTPYTNFSGEKTEFARTESGEGLRRTASTRDTTKLNGNAGRAGRARSTSPLAKKKPFVEYSDSDVTDNGRSSEESEEGAGGTESQSRPGTASTSQQQAEGRFSEGVYSNRRMKVPTPPSRMNGSRPGSKGGDGAADVRPGMGVGGEGMGMKGSSKNMYVGSDFFSVDSTPAPAPTQHYPYNNSDTTRDGDAFGAFDAFAGFEGYDAAFESAEQHDAFQRARQRDALESERWRERMFGSLDAMYDKIVGGGKKGGVRVPGWAFPSSVMPGARKAGRGGGVSRPIPIPPRKDSATTTLRCDGKVMTDHEKAFVFVHQELGKQMGESAATTGLDLDVFKILVERMGTGQGTGNGVLDAVLGRAMELFPCAAASSPLSAFHHDGLSEGDGFCANRFDDSFSFPFSQDMFNASGHPTHARSEEKINTTFTPEGWEGRFTASGDYFAPPTGTGKGERSGGVGGRKGSGSPGKRMRSERGLRSTNSSLHVPSTTPMGMPPPLSHSPGGGSAAGESDGGVKFPKEHWEKTFKDASWSWPPPPPPGLPASLAGRGAPRVPGRKGSKRSEKGQQAEQFGEERVEQEESPVGGGVGAGDEDAMDIDSTPPAAKHQTQQESEKVGEGTPTMQNGNGNGKEARMYAVPPSAWRQSQTNGHAASNRGSGGGANGNLKTNLDDLAHVEPLARTTNSAGLGSLSDVHDTLPFTSEASTTIPTQDDGEPMPATPMPAIPKAPEPPTKLTKQSWHAFAANFGAYLQAFHAFNTSMIHHFAAREQSAQDLLGVGNLKWLESAGDTVGGGSAGFGTYLQGVKEDERVRELWGLGCERHADAIRGFGAVRERVRKLGAGGGLSEH</sequence>
<dbReference type="Pfam" id="PF00226">
    <property type="entry name" value="DnaJ"/>
    <property type="match status" value="1"/>
</dbReference>
<feature type="compositionally biased region" description="Basic and acidic residues" evidence="1">
    <location>
        <begin position="889"/>
        <end position="899"/>
    </location>
</feature>
<evidence type="ECO:0000259" key="2">
    <source>
        <dbReference type="PROSITE" id="PS50076"/>
    </source>
</evidence>
<gene>
    <name evidence="3" type="ORF">LTR97_010532</name>
</gene>
<dbReference type="PRINTS" id="PR00625">
    <property type="entry name" value="JDOMAIN"/>
</dbReference>
<feature type="compositionally biased region" description="Polar residues" evidence="1">
    <location>
        <begin position="375"/>
        <end position="384"/>
    </location>
</feature>
<dbReference type="PROSITE" id="PS50076">
    <property type="entry name" value="DNAJ_2"/>
    <property type="match status" value="1"/>
</dbReference>
<dbReference type="Proteomes" id="UP001310594">
    <property type="component" value="Unassembled WGS sequence"/>
</dbReference>
<evidence type="ECO:0000256" key="1">
    <source>
        <dbReference type="SAM" id="MobiDB-lite"/>
    </source>
</evidence>
<feature type="compositionally biased region" description="Basic and acidic residues" evidence="1">
    <location>
        <begin position="151"/>
        <end position="161"/>
    </location>
</feature>
<feature type="compositionally biased region" description="Pro residues" evidence="1">
    <location>
        <begin position="192"/>
        <end position="210"/>
    </location>
</feature>
<dbReference type="InterPro" id="IPR001623">
    <property type="entry name" value="DnaJ_domain"/>
</dbReference>
<feature type="compositionally biased region" description="Polar residues" evidence="1">
    <location>
        <begin position="462"/>
        <end position="473"/>
    </location>
</feature>
<evidence type="ECO:0000313" key="3">
    <source>
        <dbReference type="EMBL" id="KAK5693056.1"/>
    </source>
</evidence>
<protein>
    <recommendedName>
        <fullName evidence="2">J domain-containing protein</fullName>
    </recommendedName>
</protein>
<accession>A0AAN7VZZ7</accession>
<dbReference type="PROSITE" id="PS00636">
    <property type="entry name" value="DNAJ_1"/>
    <property type="match status" value="1"/>
</dbReference>
<feature type="compositionally biased region" description="Low complexity" evidence="1">
    <location>
        <begin position="97"/>
        <end position="106"/>
    </location>
</feature>
<feature type="compositionally biased region" description="Polar residues" evidence="1">
    <location>
        <begin position="261"/>
        <end position="277"/>
    </location>
</feature>
<feature type="compositionally biased region" description="Basic and acidic residues" evidence="1">
    <location>
        <begin position="385"/>
        <end position="399"/>
    </location>
</feature>
<feature type="region of interest" description="Disordered" evidence="1">
    <location>
        <begin position="784"/>
        <end position="1039"/>
    </location>
</feature>
<dbReference type="Gene3D" id="1.10.287.110">
    <property type="entry name" value="DnaJ domain"/>
    <property type="match status" value="1"/>
</dbReference>